<evidence type="ECO:0000256" key="4">
    <source>
        <dbReference type="ARBA" id="ARBA00022679"/>
    </source>
</evidence>
<protein>
    <recommendedName>
        <fullName evidence="2">protein-glutamate O-methyltransferase</fullName>
        <ecNumber evidence="2">2.1.1.80</ecNumber>
    </recommendedName>
</protein>
<dbReference type="EMBL" id="CYZU01000012">
    <property type="protein sequence ID" value="CUO24583.1"/>
    <property type="molecule type" value="Genomic_DNA"/>
</dbReference>
<evidence type="ECO:0000313" key="7">
    <source>
        <dbReference type="EMBL" id="CUO24583.1"/>
    </source>
</evidence>
<dbReference type="Proteomes" id="UP000095544">
    <property type="component" value="Unassembled WGS sequence"/>
</dbReference>
<proteinExistence type="predicted"/>
<dbReference type="Pfam" id="PF01739">
    <property type="entry name" value="CheR"/>
    <property type="match status" value="1"/>
</dbReference>
<sequence>MIRLTEPEFADIVEYFRLHYGINLDKKKVLIECRMSKELERYQVTSFAQYMKLLRSDGTGEIAGGMVNRLTTNYTYFMRESVHFSILADKVFPELFGKKYGICQIWCAGCATGEECYTLAMCLDEFKEKHNMAVSTRILATDISEEVLGKAEKGIYPRREIENIPLAWQEKYCMDMDRDSFRIDDNLKYNIRFRKHNLMEALTEASRFDLIFCRNVMIYFDRASRQQLVARLEESLNPGGYLFIGHAELLSRDETTLEQVYPSVYRKNGGVKG</sequence>
<keyword evidence="5" id="KW-0949">S-adenosyl-L-methionine</keyword>
<reference evidence="7 8" key="1">
    <citation type="submission" date="2015-09" db="EMBL/GenBank/DDBJ databases">
        <authorList>
            <consortium name="Pathogen Informatics"/>
        </authorList>
    </citation>
    <scope>NUCLEOTIDE SEQUENCE [LARGE SCALE GENOMIC DNA]</scope>
    <source>
        <strain evidence="7 8">2789STDY5834876</strain>
    </source>
</reference>
<dbReference type="EC" id="2.1.1.80" evidence="2"/>
<keyword evidence="4 7" id="KW-0808">Transferase</keyword>
<evidence type="ECO:0000259" key="6">
    <source>
        <dbReference type="PROSITE" id="PS50123"/>
    </source>
</evidence>
<dbReference type="AlphaFoldDB" id="A0A174DGN9"/>
<comment type="catalytic activity">
    <reaction evidence="1">
        <text>L-glutamyl-[protein] + S-adenosyl-L-methionine = [protein]-L-glutamate 5-O-methyl ester + S-adenosyl-L-homocysteine</text>
        <dbReference type="Rhea" id="RHEA:24452"/>
        <dbReference type="Rhea" id="RHEA-COMP:10208"/>
        <dbReference type="Rhea" id="RHEA-COMP:10311"/>
        <dbReference type="ChEBI" id="CHEBI:29973"/>
        <dbReference type="ChEBI" id="CHEBI:57856"/>
        <dbReference type="ChEBI" id="CHEBI:59789"/>
        <dbReference type="ChEBI" id="CHEBI:82795"/>
        <dbReference type="EC" id="2.1.1.80"/>
    </reaction>
</comment>
<dbReference type="InterPro" id="IPR026024">
    <property type="entry name" value="Chemotaxis_MeTrfase_CheR"/>
</dbReference>
<dbReference type="PRINTS" id="PR00996">
    <property type="entry name" value="CHERMTFRASE"/>
</dbReference>
<keyword evidence="3 7" id="KW-0489">Methyltransferase</keyword>
<organism evidence="7 8">
    <name type="scientific">Faecalicatena contorta</name>
    <dbReference type="NCBI Taxonomy" id="39482"/>
    <lineage>
        <taxon>Bacteria</taxon>
        <taxon>Bacillati</taxon>
        <taxon>Bacillota</taxon>
        <taxon>Clostridia</taxon>
        <taxon>Lachnospirales</taxon>
        <taxon>Lachnospiraceae</taxon>
        <taxon>Faecalicatena</taxon>
    </lineage>
</organism>
<feature type="domain" description="CheR-type methyltransferase" evidence="6">
    <location>
        <begin position="1"/>
        <end position="270"/>
    </location>
</feature>
<evidence type="ECO:0000313" key="8">
    <source>
        <dbReference type="Proteomes" id="UP000095544"/>
    </source>
</evidence>
<accession>A0A174DGN9</accession>
<dbReference type="GO" id="GO:0008983">
    <property type="term" value="F:protein-glutamate O-methyltransferase activity"/>
    <property type="evidence" value="ECO:0007669"/>
    <property type="project" value="UniProtKB-EC"/>
</dbReference>
<dbReference type="InterPro" id="IPR022642">
    <property type="entry name" value="CheR_C"/>
</dbReference>
<dbReference type="PANTHER" id="PTHR24422">
    <property type="entry name" value="CHEMOTAXIS PROTEIN METHYLTRANSFERASE"/>
    <property type="match status" value="1"/>
</dbReference>
<dbReference type="CDD" id="cd02440">
    <property type="entry name" value="AdoMet_MTases"/>
    <property type="match status" value="1"/>
</dbReference>
<dbReference type="InterPro" id="IPR036804">
    <property type="entry name" value="CheR_N_sf"/>
</dbReference>
<dbReference type="InterPro" id="IPR050903">
    <property type="entry name" value="Bact_Chemotaxis_MeTrfase"/>
</dbReference>
<dbReference type="InterPro" id="IPR022641">
    <property type="entry name" value="CheR_N"/>
</dbReference>
<evidence type="ECO:0000256" key="1">
    <source>
        <dbReference type="ARBA" id="ARBA00001541"/>
    </source>
</evidence>
<evidence type="ECO:0000256" key="3">
    <source>
        <dbReference type="ARBA" id="ARBA00022603"/>
    </source>
</evidence>
<evidence type="ECO:0000256" key="5">
    <source>
        <dbReference type="ARBA" id="ARBA00022691"/>
    </source>
</evidence>
<dbReference type="RefSeq" id="WP_050641949.1">
    <property type="nucleotide sequence ID" value="NZ_CABKUE010000009.1"/>
</dbReference>
<dbReference type="PIRSF" id="PIRSF000410">
    <property type="entry name" value="CheR"/>
    <property type="match status" value="1"/>
</dbReference>
<dbReference type="SUPFAM" id="SSF47757">
    <property type="entry name" value="Chemotaxis receptor methyltransferase CheR, N-terminal domain"/>
    <property type="match status" value="1"/>
</dbReference>
<dbReference type="PROSITE" id="PS50123">
    <property type="entry name" value="CHER"/>
    <property type="match status" value="1"/>
</dbReference>
<dbReference type="PANTHER" id="PTHR24422:SF26">
    <property type="entry name" value="CHEMOTAXIS PROTEIN METHYLTRANSFERASE"/>
    <property type="match status" value="1"/>
</dbReference>
<dbReference type="InterPro" id="IPR000780">
    <property type="entry name" value="CheR_MeTrfase"/>
</dbReference>
<dbReference type="Pfam" id="PF03705">
    <property type="entry name" value="CheR_N"/>
    <property type="match status" value="1"/>
</dbReference>
<name>A0A174DGN9_9FIRM</name>
<dbReference type="Gene3D" id="1.10.155.10">
    <property type="entry name" value="Chemotaxis receptor methyltransferase CheR, N-terminal domain"/>
    <property type="match status" value="1"/>
</dbReference>
<dbReference type="SUPFAM" id="SSF53335">
    <property type="entry name" value="S-adenosyl-L-methionine-dependent methyltransferases"/>
    <property type="match status" value="1"/>
</dbReference>
<dbReference type="OrthoDB" id="9816309at2"/>
<dbReference type="SMART" id="SM00138">
    <property type="entry name" value="MeTrc"/>
    <property type="match status" value="1"/>
</dbReference>
<dbReference type="InterPro" id="IPR029063">
    <property type="entry name" value="SAM-dependent_MTases_sf"/>
</dbReference>
<dbReference type="Gene3D" id="3.40.50.150">
    <property type="entry name" value="Vaccinia Virus protein VP39"/>
    <property type="match status" value="1"/>
</dbReference>
<dbReference type="STRING" id="39482.ERS852491_01665"/>
<gene>
    <name evidence="7" type="primary">cheR</name>
    <name evidence="7" type="ORF">ERS852491_01665</name>
</gene>
<dbReference type="GO" id="GO:0032259">
    <property type="term" value="P:methylation"/>
    <property type="evidence" value="ECO:0007669"/>
    <property type="project" value="UniProtKB-KW"/>
</dbReference>
<evidence type="ECO:0000256" key="2">
    <source>
        <dbReference type="ARBA" id="ARBA00012534"/>
    </source>
</evidence>